<dbReference type="EMBL" id="KL142413">
    <property type="protein sequence ID" value="KDR67720.1"/>
    <property type="molecule type" value="Genomic_DNA"/>
</dbReference>
<gene>
    <name evidence="1" type="ORF">GALMADRAFT_146994</name>
</gene>
<accession>A0A067S9Z4</accession>
<evidence type="ECO:0008006" key="3">
    <source>
        <dbReference type="Google" id="ProtNLM"/>
    </source>
</evidence>
<evidence type="ECO:0000313" key="1">
    <source>
        <dbReference type="EMBL" id="KDR67720.1"/>
    </source>
</evidence>
<protein>
    <recommendedName>
        <fullName evidence="3">F-box domain-containing protein</fullName>
    </recommendedName>
</protein>
<evidence type="ECO:0000313" key="2">
    <source>
        <dbReference type="Proteomes" id="UP000027222"/>
    </source>
</evidence>
<keyword evidence="2" id="KW-1185">Reference proteome</keyword>
<name>A0A067S9Z4_GALM3</name>
<dbReference type="OrthoDB" id="2745898at2759"/>
<sequence>MSSESNPTLPLEIVETVIDILAQDDQFDSRPTTAVFARLLSTTPKISDYIRKIHCHISSEAFDNPALPGILKQINKLESLSINWPGSLRQWSDNPLRSAMLHLLHLPTLIYLWLQDITDFVVSDLIPCSNLKVFDFCKIEAVELENPVASSVARRQVCLQRFSAWGRSSTTILKLCRSLGSSGKTIFDFSSISCISFFLYHPEELEATREFLNTAKNFVK</sequence>
<organism evidence="1 2">
    <name type="scientific">Galerina marginata (strain CBS 339.88)</name>
    <dbReference type="NCBI Taxonomy" id="685588"/>
    <lineage>
        <taxon>Eukaryota</taxon>
        <taxon>Fungi</taxon>
        <taxon>Dikarya</taxon>
        <taxon>Basidiomycota</taxon>
        <taxon>Agaricomycotina</taxon>
        <taxon>Agaricomycetes</taxon>
        <taxon>Agaricomycetidae</taxon>
        <taxon>Agaricales</taxon>
        <taxon>Agaricineae</taxon>
        <taxon>Strophariaceae</taxon>
        <taxon>Galerina</taxon>
    </lineage>
</organism>
<dbReference type="Proteomes" id="UP000027222">
    <property type="component" value="Unassembled WGS sequence"/>
</dbReference>
<reference evidence="2" key="1">
    <citation type="journal article" date="2014" name="Proc. Natl. Acad. Sci. U.S.A.">
        <title>Extensive sampling of basidiomycete genomes demonstrates inadequacy of the white-rot/brown-rot paradigm for wood decay fungi.</title>
        <authorList>
            <person name="Riley R."/>
            <person name="Salamov A.A."/>
            <person name="Brown D.W."/>
            <person name="Nagy L.G."/>
            <person name="Floudas D."/>
            <person name="Held B.W."/>
            <person name="Levasseur A."/>
            <person name="Lombard V."/>
            <person name="Morin E."/>
            <person name="Otillar R."/>
            <person name="Lindquist E.A."/>
            <person name="Sun H."/>
            <person name="LaButti K.M."/>
            <person name="Schmutz J."/>
            <person name="Jabbour D."/>
            <person name="Luo H."/>
            <person name="Baker S.E."/>
            <person name="Pisabarro A.G."/>
            <person name="Walton J.D."/>
            <person name="Blanchette R.A."/>
            <person name="Henrissat B."/>
            <person name="Martin F."/>
            <person name="Cullen D."/>
            <person name="Hibbett D.S."/>
            <person name="Grigoriev I.V."/>
        </authorList>
    </citation>
    <scope>NUCLEOTIDE SEQUENCE [LARGE SCALE GENOMIC DNA]</scope>
    <source>
        <strain evidence="2">CBS 339.88</strain>
    </source>
</reference>
<proteinExistence type="predicted"/>
<dbReference type="AlphaFoldDB" id="A0A067S9Z4"/>
<dbReference type="HOGENOM" id="CLU_1256101_0_0_1"/>